<keyword evidence="7" id="KW-0594">Phospholipid biosynthesis</keyword>
<reference evidence="11 12" key="1">
    <citation type="submission" date="2017-11" db="EMBL/GenBank/DDBJ databases">
        <title>Evolution of Phototrophy in the Chloroflexi Phylum Driven by Horizontal Gene Transfer.</title>
        <authorList>
            <person name="Ward L.M."/>
            <person name="Hemp J."/>
            <person name="Shih P.M."/>
            <person name="Mcglynn S.E."/>
            <person name="Fischer W."/>
        </authorList>
    </citation>
    <scope>NUCLEOTIDE SEQUENCE [LARGE SCALE GENOMIC DNA]</scope>
    <source>
        <strain evidence="11">JP3_7</strain>
    </source>
</reference>
<organism evidence="11 12">
    <name type="scientific">Candidatus Thermofonsia Clade 3 bacterium</name>
    <dbReference type="NCBI Taxonomy" id="2364212"/>
    <lineage>
        <taxon>Bacteria</taxon>
        <taxon>Bacillati</taxon>
        <taxon>Chloroflexota</taxon>
        <taxon>Candidatus Thermofontia</taxon>
        <taxon>Candidatus Thermofonsia Clade 3</taxon>
    </lineage>
</organism>
<accession>A0A2M8Q798</accession>
<dbReference type="GO" id="GO:0005737">
    <property type="term" value="C:cytoplasm"/>
    <property type="evidence" value="ECO:0007669"/>
    <property type="project" value="UniProtKB-SubCell"/>
</dbReference>
<evidence type="ECO:0000256" key="1">
    <source>
        <dbReference type="ARBA" id="ARBA00001232"/>
    </source>
</evidence>
<comment type="subcellular location">
    <subcellularLocation>
        <location evidence="2">Cytoplasm</location>
    </subcellularLocation>
</comment>
<proteinExistence type="inferred from homology"/>
<comment type="caution">
    <text evidence="11">The sequence shown here is derived from an EMBL/GenBank/DDBJ whole genome shotgun (WGS) entry which is preliminary data.</text>
</comment>
<dbReference type="GO" id="GO:0006633">
    <property type="term" value="P:fatty acid biosynthetic process"/>
    <property type="evidence" value="ECO:0007669"/>
    <property type="project" value="InterPro"/>
</dbReference>
<dbReference type="AlphaFoldDB" id="A0A2M8Q798"/>
<sequence length="147" mass="15955">MYAREVIGVPEPRVRILSNGEEAGKGNQLVIESYKLLEQTPSILFEGNIESKEIPTGLADVVVTDGFTGNIFVKTAETTARLMTQVITEEIKKSPLAMLGALLARKSLQRVRERMDDSHYGGAVLLGLSSLVIVAHGRSNALAIRHA</sequence>
<dbReference type="Proteomes" id="UP000230790">
    <property type="component" value="Unassembled WGS sequence"/>
</dbReference>
<evidence type="ECO:0000256" key="8">
    <source>
        <dbReference type="ARBA" id="ARBA00023264"/>
    </source>
</evidence>
<keyword evidence="5 11" id="KW-0808">Transferase</keyword>
<evidence type="ECO:0000256" key="3">
    <source>
        <dbReference type="ARBA" id="ARBA00022490"/>
    </source>
</evidence>
<dbReference type="GO" id="GO:0008654">
    <property type="term" value="P:phospholipid biosynthetic process"/>
    <property type="evidence" value="ECO:0007669"/>
    <property type="project" value="UniProtKB-KW"/>
</dbReference>
<dbReference type="PANTHER" id="PTHR30100">
    <property type="entry name" value="FATTY ACID/PHOSPHOLIPID SYNTHESIS PROTEIN PLSX"/>
    <property type="match status" value="1"/>
</dbReference>
<dbReference type="InterPro" id="IPR003664">
    <property type="entry name" value="FA_synthesis"/>
</dbReference>
<protein>
    <recommendedName>
        <fullName evidence="9">phosphate acyltransferase</fullName>
        <ecNumber evidence="9">2.3.1.274</ecNumber>
    </recommendedName>
</protein>
<comment type="subunit">
    <text evidence="10">Homodimer. Probably interacts with PlsY.</text>
</comment>
<dbReference type="Gene3D" id="3.40.718.10">
    <property type="entry name" value="Isopropylmalate Dehydrogenase"/>
    <property type="match status" value="1"/>
</dbReference>
<keyword evidence="4" id="KW-0444">Lipid biosynthesis</keyword>
<keyword evidence="6" id="KW-0443">Lipid metabolism</keyword>
<dbReference type="Pfam" id="PF02504">
    <property type="entry name" value="FA_synthesis"/>
    <property type="match status" value="1"/>
</dbReference>
<evidence type="ECO:0000256" key="6">
    <source>
        <dbReference type="ARBA" id="ARBA00023098"/>
    </source>
</evidence>
<evidence type="ECO:0000256" key="4">
    <source>
        <dbReference type="ARBA" id="ARBA00022516"/>
    </source>
</evidence>
<evidence type="ECO:0000256" key="5">
    <source>
        <dbReference type="ARBA" id="ARBA00022679"/>
    </source>
</evidence>
<dbReference type="EC" id="2.3.1.274" evidence="9"/>
<dbReference type="InterPro" id="IPR012281">
    <property type="entry name" value="Phospholipid_synth_PlsX-like"/>
</dbReference>
<dbReference type="SUPFAM" id="SSF53659">
    <property type="entry name" value="Isocitrate/Isopropylmalate dehydrogenase-like"/>
    <property type="match status" value="1"/>
</dbReference>
<comment type="catalytic activity">
    <reaction evidence="1">
        <text>a fatty acyl-[ACP] + phosphate = an acyl phosphate + holo-[ACP]</text>
        <dbReference type="Rhea" id="RHEA:42292"/>
        <dbReference type="Rhea" id="RHEA-COMP:9685"/>
        <dbReference type="Rhea" id="RHEA-COMP:14125"/>
        <dbReference type="ChEBI" id="CHEBI:43474"/>
        <dbReference type="ChEBI" id="CHEBI:59918"/>
        <dbReference type="ChEBI" id="CHEBI:64479"/>
        <dbReference type="ChEBI" id="CHEBI:138651"/>
        <dbReference type="EC" id="2.3.1.274"/>
    </reaction>
</comment>
<keyword evidence="3" id="KW-0963">Cytoplasm</keyword>
<gene>
    <name evidence="11" type="ORF">CUN48_17700</name>
</gene>
<keyword evidence="8" id="KW-1208">Phospholipid metabolism</keyword>
<evidence type="ECO:0000313" key="11">
    <source>
        <dbReference type="EMBL" id="PJF45672.1"/>
    </source>
</evidence>
<dbReference type="HAMAP" id="MF_00019">
    <property type="entry name" value="PlsX"/>
    <property type="match status" value="1"/>
</dbReference>
<keyword evidence="11" id="KW-0012">Acyltransferase</keyword>
<evidence type="ECO:0000256" key="10">
    <source>
        <dbReference type="ARBA" id="ARBA00046608"/>
    </source>
</evidence>
<evidence type="ECO:0000313" key="12">
    <source>
        <dbReference type="Proteomes" id="UP000230790"/>
    </source>
</evidence>
<name>A0A2M8Q798_9CHLR</name>
<dbReference type="PANTHER" id="PTHR30100:SF1">
    <property type="entry name" value="PHOSPHATE ACYLTRANSFERASE"/>
    <property type="match status" value="1"/>
</dbReference>
<dbReference type="GO" id="GO:0043811">
    <property type="term" value="F:phosphate:acyl-[acyl carrier protein] acyltransferase activity"/>
    <property type="evidence" value="ECO:0007669"/>
    <property type="project" value="UniProtKB-EC"/>
</dbReference>
<evidence type="ECO:0000256" key="9">
    <source>
        <dbReference type="ARBA" id="ARBA00024069"/>
    </source>
</evidence>
<evidence type="ECO:0000256" key="2">
    <source>
        <dbReference type="ARBA" id="ARBA00004496"/>
    </source>
</evidence>
<evidence type="ECO:0000256" key="7">
    <source>
        <dbReference type="ARBA" id="ARBA00023209"/>
    </source>
</evidence>
<feature type="non-terminal residue" evidence="11">
    <location>
        <position position="147"/>
    </location>
</feature>
<dbReference type="EMBL" id="PGTN01000864">
    <property type="protein sequence ID" value="PJF45672.1"/>
    <property type="molecule type" value="Genomic_DNA"/>
</dbReference>